<sequence length="81" mass="9312">MKSVMKKIVLFTLAFSPALASAQVFGKTIYNCTYWTHKDGMYHCASYPQREQLADANDVNFVIRQLEKRIADLEKKLAEKP</sequence>
<dbReference type="RefSeq" id="WP_015469663.1">
    <property type="nucleotide sequence ID" value="NC_020813.1"/>
</dbReference>
<dbReference type="KEGG" id="bex:A11Q_957"/>
<dbReference type="CDD" id="cd14653">
    <property type="entry name" value="ZIP_Gal4p-like"/>
    <property type="match status" value="1"/>
</dbReference>
<dbReference type="STRING" id="1184267.A11Q_957"/>
<proteinExistence type="predicted"/>
<dbReference type="EMBL" id="CP003537">
    <property type="protein sequence ID" value="AGH95173.1"/>
    <property type="molecule type" value="Genomic_DNA"/>
</dbReference>
<accession>M4V7I9</accession>
<keyword evidence="1" id="KW-0732">Signal</keyword>
<gene>
    <name evidence="2" type="ORF">A11Q_957</name>
</gene>
<evidence type="ECO:0000313" key="2">
    <source>
        <dbReference type="EMBL" id="AGH95173.1"/>
    </source>
</evidence>
<keyword evidence="3" id="KW-1185">Reference proteome</keyword>
<name>M4V7I9_9BACT</name>
<evidence type="ECO:0000313" key="3">
    <source>
        <dbReference type="Proteomes" id="UP000012040"/>
    </source>
</evidence>
<feature type="chain" id="PRO_5004059931" evidence="1">
    <location>
        <begin position="23"/>
        <end position="81"/>
    </location>
</feature>
<organism evidence="2 3">
    <name type="scientific">Pseudobdellovibrio exovorus JSS</name>
    <dbReference type="NCBI Taxonomy" id="1184267"/>
    <lineage>
        <taxon>Bacteria</taxon>
        <taxon>Pseudomonadati</taxon>
        <taxon>Bdellovibrionota</taxon>
        <taxon>Bdellovibrionia</taxon>
        <taxon>Bdellovibrionales</taxon>
        <taxon>Pseudobdellovibrionaceae</taxon>
        <taxon>Pseudobdellovibrio</taxon>
    </lineage>
</organism>
<reference evidence="2 3" key="1">
    <citation type="journal article" date="2013" name="ISME J.">
        <title>By their genes ye shall know them: genomic signatures of predatory bacteria.</title>
        <authorList>
            <person name="Pasternak Z."/>
            <person name="Pietrokovski S."/>
            <person name="Rotem O."/>
            <person name="Gophna U."/>
            <person name="Lurie-Weinberger M.N."/>
            <person name="Jurkevitch E."/>
        </authorList>
    </citation>
    <scope>NUCLEOTIDE SEQUENCE [LARGE SCALE GENOMIC DNA]</scope>
    <source>
        <strain evidence="2 3">JSS</strain>
    </source>
</reference>
<dbReference type="HOGENOM" id="CLU_2566921_0_0_7"/>
<evidence type="ECO:0000256" key="1">
    <source>
        <dbReference type="SAM" id="SignalP"/>
    </source>
</evidence>
<protein>
    <submittedName>
        <fullName evidence="2">Uncharacterized protein</fullName>
    </submittedName>
</protein>
<feature type="signal peptide" evidence="1">
    <location>
        <begin position="1"/>
        <end position="22"/>
    </location>
</feature>
<dbReference type="AlphaFoldDB" id="M4V7I9"/>
<dbReference type="Proteomes" id="UP000012040">
    <property type="component" value="Chromosome"/>
</dbReference>
<dbReference type="PATRIC" id="fig|1184267.3.peg.972"/>